<keyword evidence="6 8" id="KW-0067">ATP-binding</keyword>
<evidence type="ECO:0000256" key="3">
    <source>
        <dbReference type="ARBA" id="ARBA00022598"/>
    </source>
</evidence>
<dbReference type="InterPro" id="IPR011063">
    <property type="entry name" value="TilS/TtcA_N"/>
</dbReference>
<keyword evidence="3 8" id="KW-0436">Ligase</keyword>
<dbReference type="Pfam" id="PF11734">
    <property type="entry name" value="TilS_C"/>
    <property type="match status" value="1"/>
</dbReference>
<comment type="domain">
    <text evidence="8">The N-terminal region contains the highly conserved SGGXDS motif, predicted to be a P-loop motif involved in ATP binding.</text>
</comment>
<dbReference type="InterPro" id="IPR012795">
    <property type="entry name" value="tRNA_Ile_lys_synt_N"/>
</dbReference>
<name>A0ABV2TVS3_9FLAO</name>
<dbReference type="CDD" id="cd01992">
    <property type="entry name" value="TilS_N"/>
    <property type="match status" value="1"/>
</dbReference>
<dbReference type="SUPFAM" id="SSF52402">
    <property type="entry name" value="Adenine nucleotide alpha hydrolases-like"/>
    <property type="match status" value="1"/>
</dbReference>
<comment type="function">
    <text evidence="8">Ligates lysine onto the cytidine present at position 34 of the AUA codon-specific tRNA(Ile) that contains the anticodon CAU, in an ATP-dependent manner. Cytidine is converted to lysidine, thus changing the amino acid specificity of the tRNA from methionine to isoleucine.</text>
</comment>
<comment type="caution">
    <text evidence="10">The sequence shown here is derived from an EMBL/GenBank/DDBJ whole genome shotgun (WGS) entry which is preliminary data.</text>
</comment>
<dbReference type="NCBIfam" id="TIGR02432">
    <property type="entry name" value="lysidine_TilS_N"/>
    <property type="match status" value="1"/>
</dbReference>
<sequence>MNCTRTFAVKKCWGTSIIGWRCNFEYIYGVLEEFNNHINTSFPHLREGKFLLACSGGLDSVVLTHLCHGAGLDFALAHCNFNLRGDASDGDEAFVKKLAAELDKEFYVIIFNTVNYMNKNKVSLQMAARELRYDWFQGLMEQKGWSTLVTAHHADDNLETFLINLSRGTGIDGLTGIPEKTASISRPLLKYSRVQLEAYAKERNLEWREDLSNQETKYLRNKIRHQIVPLLKELHPTFLTNFKQTQHFLRQTSGIAEDHINQIKEQLFNRDNEVIKISISELMKLNPIEGYLYALLNEYGFMEWNDVLSLLTAMGGKEVRSKTHRLLKHREYLLLEEISISTGMEYAINEEDKRLEEPLKMSLDIVDKIEETGNTILYVDKETLKYPLTVRKWRKGDYFYPFGMRGSKKVSKFFKDIKMDQISKEKQWLLCSDDNVVWIMGKRGDDRFKVTDSTKMILKISIQE</sequence>
<feature type="domain" description="Lysidine-tRNA(Ile) synthetase C-terminal" evidence="9">
    <location>
        <begin position="388"/>
        <end position="460"/>
    </location>
</feature>
<dbReference type="PANTHER" id="PTHR43033">
    <property type="entry name" value="TRNA(ILE)-LYSIDINE SYNTHASE-RELATED"/>
    <property type="match status" value="1"/>
</dbReference>
<keyword evidence="4 8" id="KW-0819">tRNA processing</keyword>
<evidence type="ECO:0000313" key="11">
    <source>
        <dbReference type="Proteomes" id="UP001549773"/>
    </source>
</evidence>
<evidence type="ECO:0000313" key="10">
    <source>
        <dbReference type="EMBL" id="MET7029012.1"/>
    </source>
</evidence>
<evidence type="ECO:0000256" key="4">
    <source>
        <dbReference type="ARBA" id="ARBA00022694"/>
    </source>
</evidence>
<dbReference type="NCBIfam" id="TIGR02433">
    <property type="entry name" value="lysidine_TilS_C"/>
    <property type="match status" value="1"/>
</dbReference>
<keyword evidence="5 8" id="KW-0547">Nucleotide-binding</keyword>
<evidence type="ECO:0000259" key="9">
    <source>
        <dbReference type="SMART" id="SM00977"/>
    </source>
</evidence>
<evidence type="ECO:0000256" key="6">
    <source>
        <dbReference type="ARBA" id="ARBA00022840"/>
    </source>
</evidence>
<proteinExistence type="inferred from homology"/>
<keyword evidence="11" id="KW-1185">Reference proteome</keyword>
<evidence type="ECO:0000256" key="5">
    <source>
        <dbReference type="ARBA" id="ARBA00022741"/>
    </source>
</evidence>
<gene>
    <name evidence="8 10" type="primary">tilS</name>
    <name evidence="10" type="ORF">ABXZ32_06385</name>
</gene>
<feature type="binding site" evidence="8">
    <location>
        <begin position="55"/>
        <end position="60"/>
    </location>
    <ligand>
        <name>ATP</name>
        <dbReference type="ChEBI" id="CHEBI:30616"/>
    </ligand>
</feature>
<dbReference type="RefSeq" id="WP_354617839.1">
    <property type="nucleotide sequence ID" value="NZ_JBEWYP010000003.1"/>
</dbReference>
<dbReference type="Gene3D" id="3.40.50.620">
    <property type="entry name" value="HUPs"/>
    <property type="match status" value="1"/>
</dbReference>
<dbReference type="InterPro" id="IPR012094">
    <property type="entry name" value="tRNA_Ile_lys_synt"/>
</dbReference>
<comment type="subcellular location">
    <subcellularLocation>
        <location evidence="1 8">Cytoplasm</location>
    </subcellularLocation>
</comment>
<dbReference type="SMART" id="SM00977">
    <property type="entry name" value="TilS_C"/>
    <property type="match status" value="1"/>
</dbReference>
<dbReference type="EMBL" id="JBEWYP010000003">
    <property type="protein sequence ID" value="MET7029012.1"/>
    <property type="molecule type" value="Genomic_DNA"/>
</dbReference>
<protein>
    <recommendedName>
        <fullName evidence="8">tRNA(Ile)-lysidine synthase</fullName>
        <ecNumber evidence="8">6.3.4.19</ecNumber>
    </recommendedName>
    <alternativeName>
        <fullName evidence="8">tRNA(Ile)-2-lysyl-cytidine synthase</fullName>
    </alternativeName>
    <alternativeName>
        <fullName evidence="8">tRNA(Ile)-lysidine synthetase</fullName>
    </alternativeName>
</protein>
<dbReference type="EC" id="6.3.4.19" evidence="8"/>
<evidence type="ECO:0000256" key="8">
    <source>
        <dbReference type="HAMAP-Rule" id="MF_01161"/>
    </source>
</evidence>
<dbReference type="Pfam" id="PF01171">
    <property type="entry name" value="ATP_bind_3"/>
    <property type="match status" value="1"/>
</dbReference>
<dbReference type="Proteomes" id="UP001549773">
    <property type="component" value="Unassembled WGS sequence"/>
</dbReference>
<comment type="similarity">
    <text evidence="8">Belongs to the tRNA(Ile)-lysidine synthase family.</text>
</comment>
<dbReference type="GO" id="GO:0032267">
    <property type="term" value="F:tRNA(Ile)-lysidine synthase activity"/>
    <property type="evidence" value="ECO:0007669"/>
    <property type="project" value="UniProtKB-EC"/>
</dbReference>
<dbReference type="HAMAP" id="MF_01161">
    <property type="entry name" value="tRNA_Ile_lys_synt"/>
    <property type="match status" value="1"/>
</dbReference>
<reference evidence="10 11" key="1">
    <citation type="submission" date="2024-07" db="EMBL/GenBank/DDBJ databases">
        <title>The genome sequence of type strain Sediminicola luteus GDMCC 1.2596T.</title>
        <authorList>
            <person name="Liu Y."/>
        </authorList>
    </citation>
    <scope>NUCLEOTIDE SEQUENCE [LARGE SCALE GENOMIC DNA]</scope>
    <source>
        <strain evidence="10 11">GDMCC 1.2596</strain>
    </source>
</reference>
<dbReference type="InterPro" id="IPR014729">
    <property type="entry name" value="Rossmann-like_a/b/a_fold"/>
</dbReference>
<comment type="catalytic activity">
    <reaction evidence="7 8">
        <text>cytidine(34) in tRNA(Ile2) + L-lysine + ATP = lysidine(34) in tRNA(Ile2) + AMP + diphosphate + H(+)</text>
        <dbReference type="Rhea" id="RHEA:43744"/>
        <dbReference type="Rhea" id="RHEA-COMP:10625"/>
        <dbReference type="Rhea" id="RHEA-COMP:10670"/>
        <dbReference type="ChEBI" id="CHEBI:15378"/>
        <dbReference type="ChEBI" id="CHEBI:30616"/>
        <dbReference type="ChEBI" id="CHEBI:32551"/>
        <dbReference type="ChEBI" id="CHEBI:33019"/>
        <dbReference type="ChEBI" id="CHEBI:82748"/>
        <dbReference type="ChEBI" id="CHEBI:83665"/>
        <dbReference type="ChEBI" id="CHEBI:456215"/>
        <dbReference type="EC" id="6.3.4.19"/>
    </reaction>
</comment>
<organism evidence="10 11">
    <name type="scientific">Sediminicola luteus</name>
    <dbReference type="NCBI Taxonomy" id="319238"/>
    <lineage>
        <taxon>Bacteria</taxon>
        <taxon>Pseudomonadati</taxon>
        <taxon>Bacteroidota</taxon>
        <taxon>Flavobacteriia</taxon>
        <taxon>Flavobacteriales</taxon>
        <taxon>Flavobacteriaceae</taxon>
        <taxon>Sediminicola</taxon>
    </lineage>
</organism>
<dbReference type="SUPFAM" id="SSF56037">
    <property type="entry name" value="PheT/TilS domain"/>
    <property type="match status" value="1"/>
</dbReference>
<evidence type="ECO:0000256" key="2">
    <source>
        <dbReference type="ARBA" id="ARBA00022490"/>
    </source>
</evidence>
<keyword evidence="2 8" id="KW-0963">Cytoplasm</keyword>
<evidence type="ECO:0000256" key="1">
    <source>
        <dbReference type="ARBA" id="ARBA00004496"/>
    </source>
</evidence>
<evidence type="ECO:0000256" key="7">
    <source>
        <dbReference type="ARBA" id="ARBA00048539"/>
    </source>
</evidence>
<accession>A0ABV2TVS3</accession>
<dbReference type="InterPro" id="IPR012796">
    <property type="entry name" value="Lysidine-tRNA-synth_C"/>
</dbReference>
<dbReference type="PANTHER" id="PTHR43033:SF1">
    <property type="entry name" value="TRNA(ILE)-LYSIDINE SYNTHASE-RELATED"/>
    <property type="match status" value="1"/>
</dbReference>